<dbReference type="GO" id="GO:0005506">
    <property type="term" value="F:iron ion binding"/>
    <property type="evidence" value="ECO:0007669"/>
    <property type="project" value="InterPro"/>
</dbReference>
<dbReference type="GO" id="GO:0016705">
    <property type="term" value="F:oxidoreductase activity, acting on paired donors, with incorporation or reduction of molecular oxygen"/>
    <property type="evidence" value="ECO:0007669"/>
    <property type="project" value="InterPro"/>
</dbReference>
<name>A0AAV6M3I1_9ROSI</name>
<keyword evidence="7" id="KW-0503">Monooxygenase</keyword>
<dbReference type="GO" id="GO:0016020">
    <property type="term" value="C:membrane"/>
    <property type="evidence" value="ECO:0007669"/>
    <property type="project" value="UniProtKB-SubCell"/>
</dbReference>
<keyword evidence="6" id="KW-0408">Iron</keyword>
<gene>
    <name evidence="10" type="ORF">SDJN03_27920</name>
</gene>
<keyword evidence="3" id="KW-0349">Heme</keyword>
<protein>
    <recommendedName>
        <fullName evidence="12">Cytochrome P450</fullName>
    </recommendedName>
</protein>
<evidence type="ECO:0000256" key="8">
    <source>
        <dbReference type="ARBA" id="ARBA00023136"/>
    </source>
</evidence>
<dbReference type="EMBL" id="JAGKQH010000018">
    <property type="protein sequence ID" value="KAG6574033.1"/>
    <property type="molecule type" value="Genomic_DNA"/>
</dbReference>
<comment type="caution">
    <text evidence="10">The sequence shown here is derived from an EMBL/GenBank/DDBJ whole genome shotgun (WGS) entry which is preliminary data.</text>
</comment>
<evidence type="ECO:0000256" key="3">
    <source>
        <dbReference type="ARBA" id="ARBA00022617"/>
    </source>
</evidence>
<evidence type="ECO:0000256" key="5">
    <source>
        <dbReference type="ARBA" id="ARBA00023002"/>
    </source>
</evidence>
<evidence type="ECO:0000256" key="7">
    <source>
        <dbReference type="ARBA" id="ARBA00023033"/>
    </source>
</evidence>
<dbReference type="InterPro" id="IPR050665">
    <property type="entry name" value="Cytochrome_P450_Monooxygen"/>
</dbReference>
<keyword evidence="9" id="KW-0812">Transmembrane</keyword>
<feature type="transmembrane region" description="Helical" evidence="9">
    <location>
        <begin position="236"/>
        <end position="257"/>
    </location>
</feature>
<organism evidence="10 11">
    <name type="scientific">Cucurbita argyrosperma subsp. sororia</name>
    <dbReference type="NCBI Taxonomy" id="37648"/>
    <lineage>
        <taxon>Eukaryota</taxon>
        <taxon>Viridiplantae</taxon>
        <taxon>Streptophyta</taxon>
        <taxon>Embryophyta</taxon>
        <taxon>Tracheophyta</taxon>
        <taxon>Spermatophyta</taxon>
        <taxon>Magnoliopsida</taxon>
        <taxon>eudicotyledons</taxon>
        <taxon>Gunneridae</taxon>
        <taxon>Pentapetalae</taxon>
        <taxon>rosids</taxon>
        <taxon>fabids</taxon>
        <taxon>Cucurbitales</taxon>
        <taxon>Cucurbitaceae</taxon>
        <taxon>Cucurbiteae</taxon>
        <taxon>Cucurbita</taxon>
    </lineage>
</organism>
<reference evidence="10 11" key="1">
    <citation type="journal article" date="2021" name="Hortic Res">
        <title>The domestication of Cucurbita argyrosperma as revealed by the genome of its wild relative.</title>
        <authorList>
            <person name="Barrera-Redondo J."/>
            <person name="Sanchez-de la Vega G."/>
            <person name="Aguirre-Liguori J.A."/>
            <person name="Castellanos-Morales G."/>
            <person name="Gutierrez-Guerrero Y.T."/>
            <person name="Aguirre-Dugua X."/>
            <person name="Aguirre-Planter E."/>
            <person name="Tenaillon M.I."/>
            <person name="Lira-Saade R."/>
            <person name="Eguiarte L.E."/>
        </authorList>
    </citation>
    <scope>NUCLEOTIDE SEQUENCE [LARGE SCALE GENOMIC DNA]</scope>
    <source>
        <strain evidence="10">JBR-2021</strain>
    </source>
</reference>
<evidence type="ECO:0000313" key="10">
    <source>
        <dbReference type="EMBL" id="KAG6574033.1"/>
    </source>
</evidence>
<keyword evidence="5" id="KW-0560">Oxidoreductase</keyword>
<evidence type="ECO:0000256" key="2">
    <source>
        <dbReference type="ARBA" id="ARBA00010617"/>
    </source>
</evidence>
<dbReference type="InterPro" id="IPR001128">
    <property type="entry name" value="Cyt_P450"/>
</dbReference>
<evidence type="ECO:0000256" key="1">
    <source>
        <dbReference type="ARBA" id="ARBA00004167"/>
    </source>
</evidence>
<evidence type="ECO:0000256" key="9">
    <source>
        <dbReference type="SAM" id="Phobius"/>
    </source>
</evidence>
<dbReference type="PANTHER" id="PTHR24282:SF236">
    <property type="entry name" value="CYTOCHROME P450"/>
    <property type="match status" value="1"/>
</dbReference>
<comment type="subcellular location">
    <subcellularLocation>
        <location evidence="1">Membrane</location>
        <topology evidence="1">Single-pass membrane protein</topology>
    </subcellularLocation>
</comment>
<comment type="similarity">
    <text evidence="2">Belongs to the cytochrome P450 family.</text>
</comment>
<dbReference type="GO" id="GO:0020037">
    <property type="term" value="F:heme binding"/>
    <property type="evidence" value="ECO:0007669"/>
    <property type="project" value="InterPro"/>
</dbReference>
<dbReference type="Proteomes" id="UP000685013">
    <property type="component" value="Chromosome 18"/>
</dbReference>
<evidence type="ECO:0000313" key="11">
    <source>
        <dbReference type="Proteomes" id="UP000685013"/>
    </source>
</evidence>
<dbReference type="PANTHER" id="PTHR24282">
    <property type="entry name" value="CYTOCHROME P450 FAMILY MEMBER"/>
    <property type="match status" value="1"/>
</dbReference>
<evidence type="ECO:0008006" key="12">
    <source>
        <dbReference type="Google" id="ProtNLM"/>
    </source>
</evidence>
<proteinExistence type="inferred from homology"/>
<keyword evidence="8 9" id="KW-0472">Membrane</keyword>
<keyword evidence="9" id="KW-1133">Transmembrane helix</keyword>
<keyword evidence="4" id="KW-0479">Metal-binding</keyword>
<dbReference type="AlphaFoldDB" id="A0AAV6M3I1"/>
<feature type="transmembrane region" description="Helical" evidence="9">
    <location>
        <begin position="6"/>
        <end position="31"/>
    </location>
</feature>
<feature type="non-terminal residue" evidence="10">
    <location>
        <position position="1"/>
    </location>
</feature>
<evidence type="ECO:0000256" key="6">
    <source>
        <dbReference type="ARBA" id="ARBA00023004"/>
    </source>
</evidence>
<keyword evidence="11" id="KW-1185">Reference proteome</keyword>
<dbReference type="GO" id="GO:0004497">
    <property type="term" value="F:monooxygenase activity"/>
    <property type="evidence" value="ECO:0007669"/>
    <property type="project" value="UniProtKB-KW"/>
</dbReference>
<accession>A0AAV6M3I1</accession>
<dbReference type="Pfam" id="PF00067">
    <property type="entry name" value="p450"/>
    <property type="match status" value="3"/>
</dbReference>
<evidence type="ECO:0000256" key="4">
    <source>
        <dbReference type="ARBA" id="ARBA00022723"/>
    </source>
</evidence>
<sequence length="860" mass="99970">MESVSGYIIPSFVLGCVVCGGIIKVVAKLWWKPMRIQRMMRAQGIEGPSYNFIQGNMAEMYTKRMHAMATPMDLSHNILPRVLPHVYSWLNHYGKTFLQWYGMEAQLVITDPEMIKEVFHDRQKNYPKAKLDDHLLRIFGNGLVTSEGERWAKSRKIANYAFHGDSLKNMIPAMIECAATMIESKIFKSKDDVEGERLEKRMEEWFMEIIKSREEKFMNGEAEGAATQRNATMEDVMSNTISVFLIASVVLGIFKLLDKLWWTPIKIQRFMRSQGIQGPSYNFIQGNTREMYSKRMIAMASPIDLSHRILPRVLPHTHSWLNDYGRNFVQWFGTDAHLVITEPEMIKEVLNDRQKNFPKAKLQGHIHRIFGNGLVTAQGERWVKSRKLAHFAFHGDNLKNMIPSMIECAETMVEEWKHHVDKELDVFEHFKVYTLDVISHTAFGSSYEQGRSFFQMLQRVCELSVRNGYKVRLPIISKIFKSKDDIEGKRLEKRMRECFIEIIRTREEKFMNGEAEGYGNDFLGLLVKAKNEPEKAQRAATQRNATMEDVMSNTISVFLIASVVLGIFKLLDKLWWTPIKIQRFMRSQGIQGPSYNFIQGNTREMYSKRMIAMASPIDLSHRILPRVHPHTHSWLNDYGRNFVQWFGTDAHLVITEPEMIKEVLNDRQKNFPKAKLQGHVHRIFGNGLVTAQGERWVKSRKIAHFAFHGDNLKNMIPSMIECAETMVEEWKHHVDKELDVFEHFKVYTLDVISHTAFGSSYEQGRSFFQMLQRVCDLSVSNGYKIRLPIISKIFKSKDDVEGERLEKRMRECFIDIIRTREEKCMNGEAEGYGNDFLGLLVKAKNEPEKAQRFQVNLEAK</sequence>